<dbReference type="Proteomes" id="UP000253940">
    <property type="component" value="Chromosome"/>
</dbReference>
<dbReference type="Gene3D" id="2.40.160.180">
    <property type="entry name" value="Carbohydrate-selective porin OprB"/>
    <property type="match status" value="1"/>
</dbReference>
<dbReference type="InterPro" id="IPR007049">
    <property type="entry name" value="Carb-sel_porin_OprB"/>
</dbReference>
<dbReference type="GO" id="GO:0008643">
    <property type="term" value="P:carbohydrate transport"/>
    <property type="evidence" value="ECO:0007669"/>
    <property type="project" value="InterPro"/>
</dbReference>
<evidence type="ECO:0000313" key="4">
    <source>
        <dbReference type="Proteomes" id="UP000253940"/>
    </source>
</evidence>
<comment type="similarity">
    <text evidence="1 2">Belongs to the OprB family.</text>
</comment>
<dbReference type="EMBL" id="CP031222">
    <property type="protein sequence ID" value="AXI04100.1"/>
    <property type="molecule type" value="Genomic_DNA"/>
</dbReference>
<dbReference type="AlphaFoldDB" id="A0A345P9Z1"/>
<dbReference type="PANTHER" id="PTHR37944:SF1">
    <property type="entry name" value="PORIN B"/>
    <property type="match status" value="1"/>
</dbReference>
<dbReference type="InterPro" id="IPR052932">
    <property type="entry name" value="OprB_Porin"/>
</dbReference>
<dbReference type="InterPro" id="IPR038673">
    <property type="entry name" value="OprB_sf"/>
</dbReference>
<keyword evidence="4" id="KW-1185">Reference proteome</keyword>
<dbReference type="GO" id="GO:0016020">
    <property type="term" value="C:membrane"/>
    <property type="evidence" value="ECO:0007669"/>
    <property type="project" value="InterPro"/>
</dbReference>
<dbReference type="KEGG" id="mbah:HYN46_15395"/>
<name>A0A345P9Z1_9GAMM</name>
<gene>
    <name evidence="3" type="ORF">HYN46_15395</name>
</gene>
<organism evidence="3 4">
    <name type="scientific">Aquirhabdus parva</name>
    <dbReference type="NCBI Taxonomy" id="2283318"/>
    <lineage>
        <taxon>Bacteria</taxon>
        <taxon>Pseudomonadati</taxon>
        <taxon>Pseudomonadota</taxon>
        <taxon>Gammaproteobacteria</taxon>
        <taxon>Moraxellales</taxon>
        <taxon>Moraxellaceae</taxon>
        <taxon>Aquirhabdus</taxon>
    </lineage>
</organism>
<evidence type="ECO:0000256" key="1">
    <source>
        <dbReference type="ARBA" id="ARBA00008769"/>
    </source>
</evidence>
<evidence type="ECO:0000313" key="3">
    <source>
        <dbReference type="EMBL" id="AXI04100.1"/>
    </source>
</evidence>
<feature type="signal peptide" evidence="2">
    <location>
        <begin position="1"/>
        <end position="40"/>
    </location>
</feature>
<proteinExistence type="inferred from homology"/>
<feature type="chain" id="PRO_5016484082" evidence="2">
    <location>
        <begin position="41"/>
        <end position="453"/>
    </location>
</feature>
<dbReference type="Pfam" id="PF04966">
    <property type="entry name" value="OprB"/>
    <property type="match status" value="1"/>
</dbReference>
<reference evidence="3 4" key="1">
    <citation type="submission" date="2018-07" db="EMBL/GenBank/DDBJ databases">
        <title>Genome sequencing of Moraxellaceae gen. HYN0046.</title>
        <authorList>
            <person name="Kim M."/>
            <person name="Yi H."/>
        </authorList>
    </citation>
    <scope>NUCLEOTIDE SEQUENCE [LARGE SCALE GENOMIC DNA]</scope>
    <source>
        <strain evidence="3 4">HYN0046</strain>
    </source>
</reference>
<accession>A0A345P9Z1</accession>
<protein>
    <submittedName>
        <fullName evidence="3">Porin</fullName>
    </submittedName>
</protein>
<dbReference type="PANTHER" id="PTHR37944">
    <property type="entry name" value="PORIN B"/>
    <property type="match status" value="1"/>
</dbReference>
<keyword evidence="2" id="KW-0732">Signal</keyword>
<dbReference type="GO" id="GO:0015288">
    <property type="term" value="F:porin activity"/>
    <property type="evidence" value="ECO:0007669"/>
    <property type="project" value="InterPro"/>
</dbReference>
<evidence type="ECO:0000256" key="2">
    <source>
        <dbReference type="RuleBase" id="RU363072"/>
    </source>
</evidence>
<sequence length="453" mass="49971">MDIPCGRASQAYLHERSIMIKRAAYLITAMSLLVSGYASADNGDQNLQTRPYLLGDWGGVRTQLAQDGVTFSLGYTGEFAHNFRGGTSHVSDYADQFALGTTLDLDRLLGWQGGSFQITYSKRGGESTSNDAHLGTLQQVQEIYGRGETWRLTRFYLDQKLWGDTVALRIGRLTLSDDFSSFPCDFQNNMICGSVPGKIVSSYWFTYPVSVWAARLKVKTTAETYAQLGVYQVNPVIGTTAYAEDYGWRPDNPKGTRGAVFPLELGWLPTVAGYPASYRLGFWYNNAGGDDLLLNTQGQPLAVSGGEPMQRNSRYGSYQNIDQQITGVAKGQGLSLFWRSAFADQATSQTDRVINVGAKYVGAFDRPDDYFGLTFGALHTNDRYNTFVDQSNAVHNKAEVAPKHNEYVLEAIYNIGLIHSVSIAPDLQYVIHPGGTTDNKNALVFGLKTNVNF</sequence>
<dbReference type="OrthoDB" id="545475at2"/>